<keyword evidence="1" id="KW-0472">Membrane</keyword>
<feature type="transmembrane region" description="Helical" evidence="1">
    <location>
        <begin position="266"/>
        <end position="285"/>
    </location>
</feature>
<name>A0ABN1HA87_9ACTN</name>
<feature type="transmembrane region" description="Helical" evidence="1">
    <location>
        <begin position="159"/>
        <end position="178"/>
    </location>
</feature>
<proteinExistence type="predicted"/>
<keyword evidence="3" id="KW-1185">Reference proteome</keyword>
<feature type="transmembrane region" description="Helical" evidence="1">
    <location>
        <begin position="292"/>
        <end position="311"/>
    </location>
</feature>
<dbReference type="Pfam" id="PF06779">
    <property type="entry name" value="MFS_4"/>
    <property type="match status" value="1"/>
</dbReference>
<dbReference type="SUPFAM" id="SSF103473">
    <property type="entry name" value="MFS general substrate transporter"/>
    <property type="match status" value="1"/>
</dbReference>
<dbReference type="InterPro" id="IPR010645">
    <property type="entry name" value="MFS_4"/>
</dbReference>
<reference evidence="2 3" key="1">
    <citation type="journal article" date="2019" name="Int. J. Syst. Evol. Microbiol.">
        <title>The Global Catalogue of Microorganisms (GCM) 10K type strain sequencing project: providing services to taxonomists for standard genome sequencing and annotation.</title>
        <authorList>
            <consortium name="The Broad Institute Genomics Platform"/>
            <consortium name="The Broad Institute Genome Sequencing Center for Infectious Disease"/>
            <person name="Wu L."/>
            <person name="Ma J."/>
        </authorList>
    </citation>
    <scope>NUCLEOTIDE SEQUENCE [LARGE SCALE GENOMIC DNA]</scope>
    <source>
        <strain evidence="2 3">JCM 10671</strain>
    </source>
</reference>
<dbReference type="PANTHER" id="PTHR23537:SF1">
    <property type="entry name" value="SUGAR TRANSPORTER"/>
    <property type="match status" value="1"/>
</dbReference>
<feature type="transmembrane region" description="Helical" evidence="1">
    <location>
        <begin position="349"/>
        <end position="371"/>
    </location>
</feature>
<dbReference type="PANTHER" id="PTHR23537">
    <property type="match status" value="1"/>
</dbReference>
<comment type="caution">
    <text evidence="2">The sequence shown here is derived from an EMBL/GenBank/DDBJ whole genome shotgun (WGS) entry which is preliminary data.</text>
</comment>
<accession>A0ABN1HA87</accession>
<evidence type="ECO:0000313" key="3">
    <source>
        <dbReference type="Proteomes" id="UP001500957"/>
    </source>
</evidence>
<feature type="transmembrane region" description="Helical" evidence="1">
    <location>
        <begin position="126"/>
        <end position="152"/>
    </location>
</feature>
<feature type="transmembrane region" description="Helical" evidence="1">
    <location>
        <begin position="229"/>
        <end position="254"/>
    </location>
</feature>
<feature type="transmembrane region" description="Helical" evidence="1">
    <location>
        <begin position="74"/>
        <end position="94"/>
    </location>
</feature>
<dbReference type="Gene3D" id="1.20.1250.20">
    <property type="entry name" value="MFS general substrate transporter like domains"/>
    <property type="match status" value="2"/>
</dbReference>
<organism evidence="2 3">
    <name type="scientific">Sporichthya brevicatena</name>
    <dbReference type="NCBI Taxonomy" id="171442"/>
    <lineage>
        <taxon>Bacteria</taxon>
        <taxon>Bacillati</taxon>
        <taxon>Actinomycetota</taxon>
        <taxon>Actinomycetes</taxon>
        <taxon>Sporichthyales</taxon>
        <taxon>Sporichthyaceae</taxon>
        <taxon>Sporichthya</taxon>
    </lineage>
</organism>
<dbReference type="Proteomes" id="UP001500957">
    <property type="component" value="Unassembled WGS sequence"/>
</dbReference>
<feature type="transmembrane region" description="Helical" evidence="1">
    <location>
        <begin position="377"/>
        <end position="396"/>
    </location>
</feature>
<protein>
    <submittedName>
        <fullName evidence="2">YbfB/YjiJ family MFS transporter</fullName>
    </submittedName>
</protein>
<feature type="transmembrane region" description="Helical" evidence="1">
    <location>
        <begin position="190"/>
        <end position="208"/>
    </location>
</feature>
<dbReference type="EMBL" id="BAAAHE010000048">
    <property type="protein sequence ID" value="GAA0635182.1"/>
    <property type="molecule type" value="Genomic_DNA"/>
</dbReference>
<dbReference type="InterPro" id="IPR036259">
    <property type="entry name" value="MFS_trans_sf"/>
</dbReference>
<keyword evidence="1" id="KW-0812">Transmembrane</keyword>
<gene>
    <name evidence="2" type="ORF">GCM10009547_44180</name>
</gene>
<feature type="transmembrane region" description="Helical" evidence="1">
    <location>
        <begin position="101"/>
        <end position="120"/>
    </location>
</feature>
<feature type="transmembrane region" description="Helical" evidence="1">
    <location>
        <begin position="317"/>
        <end position="337"/>
    </location>
</feature>
<evidence type="ECO:0000313" key="2">
    <source>
        <dbReference type="EMBL" id="GAA0635182.1"/>
    </source>
</evidence>
<sequence>MSWPPGATGPTIGSVALTVEREQFATAIAVRPWLLVAQGAAAMAAAMGIGRFVYTPILPLMNAQAGLSPTDGAHLATANYAGYFAGALATMVVPGLARSRWAYRVALVALVASLALMPAWPEVGPWLVLRFVAGACSAVIFIVCAGAVLHTLREHAHHWVGWVFSGVGTGIALSGALVLALRSRGTWEQAWWWAAVAAAVCAVTAWALPVPKGNGADGGSARPAAPRRWFVALASGYALEGVGYIIAGTFLVAAIEQNTPGSVGTWAWVLVGLAAAPSAALWAWLARFTPRSTLFVAALAVQAIGVAQPPIFGGAVAALVAAVLFGATFLGIAMMALAIGNQMRIPGAVAILTTGYSIGQMLGPLVVTPMLDSGYRSALFVSVGIVVAAAVASTGMRRSGV</sequence>
<feature type="transmembrane region" description="Helical" evidence="1">
    <location>
        <begin position="33"/>
        <end position="54"/>
    </location>
</feature>
<evidence type="ECO:0000256" key="1">
    <source>
        <dbReference type="SAM" id="Phobius"/>
    </source>
</evidence>
<keyword evidence="1" id="KW-1133">Transmembrane helix</keyword>